<name>A0A8J6J512_9FIRM</name>
<dbReference type="AlphaFoldDB" id="A0A8J6J512"/>
<accession>A0A8J6J512</accession>
<comment type="caution">
    <text evidence="1">The sequence shown here is derived from an EMBL/GenBank/DDBJ whole genome shotgun (WGS) entry which is preliminary data.</text>
</comment>
<dbReference type="RefSeq" id="WP_186878900.1">
    <property type="nucleotide sequence ID" value="NZ_JACOPN010000007.1"/>
</dbReference>
<organism evidence="1 2">
    <name type="scientific">Flintibacter faecis</name>
    <dbReference type="NCBI Taxonomy" id="2763047"/>
    <lineage>
        <taxon>Bacteria</taxon>
        <taxon>Bacillati</taxon>
        <taxon>Bacillota</taxon>
        <taxon>Clostridia</taxon>
        <taxon>Eubacteriales</taxon>
        <taxon>Flintibacter</taxon>
    </lineage>
</organism>
<dbReference type="EMBL" id="JACOPN010000007">
    <property type="protein sequence ID" value="MBC5717711.1"/>
    <property type="molecule type" value="Genomic_DNA"/>
</dbReference>
<sequence length="81" mass="9202">MGDKTIYVVAKVFDRQGCLAYRCKTAREARCLPGTLESLRAEGVQIVILDSPDLYSEYAPYQYVEDMKEFIDMVCALNRVA</sequence>
<reference evidence="1" key="1">
    <citation type="submission" date="2020-08" db="EMBL/GenBank/DDBJ databases">
        <title>Genome public.</title>
        <authorList>
            <person name="Liu C."/>
            <person name="Sun Q."/>
        </authorList>
    </citation>
    <scope>NUCLEOTIDE SEQUENCE</scope>
    <source>
        <strain evidence="1">BX5</strain>
    </source>
</reference>
<proteinExistence type="predicted"/>
<protein>
    <submittedName>
        <fullName evidence="1">Uncharacterized protein</fullName>
    </submittedName>
</protein>
<dbReference type="InterPro" id="IPR046564">
    <property type="entry name" value="DUF6718"/>
</dbReference>
<dbReference type="Proteomes" id="UP000602260">
    <property type="component" value="Unassembled WGS sequence"/>
</dbReference>
<evidence type="ECO:0000313" key="2">
    <source>
        <dbReference type="Proteomes" id="UP000602260"/>
    </source>
</evidence>
<evidence type="ECO:0000313" key="1">
    <source>
        <dbReference type="EMBL" id="MBC5717711.1"/>
    </source>
</evidence>
<dbReference type="Pfam" id="PF20476">
    <property type="entry name" value="DUF6718"/>
    <property type="match status" value="1"/>
</dbReference>
<gene>
    <name evidence="1" type="ORF">H8S55_10310</name>
</gene>
<keyword evidence="2" id="KW-1185">Reference proteome</keyword>